<dbReference type="Proteomes" id="UP000238217">
    <property type="component" value="Unassembled WGS sequence"/>
</dbReference>
<proteinExistence type="predicted"/>
<dbReference type="OrthoDB" id="3393679at2"/>
<organism evidence="3 4">
    <name type="scientific">Nesterenkonia sandarakina</name>
    <dbReference type="NCBI Taxonomy" id="272918"/>
    <lineage>
        <taxon>Bacteria</taxon>
        <taxon>Bacillati</taxon>
        <taxon>Actinomycetota</taxon>
        <taxon>Actinomycetes</taxon>
        <taxon>Micrococcales</taxon>
        <taxon>Micrococcaceae</taxon>
        <taxon>Nesterenkonia</taxon>
    </lineage>
</organism>
<dbReference type="RefSeq" id="WP_106121901.1">
    <property type="nucleotide sequence ID" value="NZ_PVTY01000002.1"/>
</dbReference>
<feature type="region of interest" description="Disordered" evidence="1">
    <location>
        <begin position="23"/>
        <end position="125"/>
    </location>
</feature>
<dbReference type="PROSITE" id="PS51257">
    <property type="entry name" value="PROKAR_LIPOPROTEIN"/>
    <property type="match status" value="1"/>
</dbReference>
<dbReference type="Pfam" id="PF24837">
    <property type="entry name" value="AMIN-like"/>
    <property type="match status" value="1"/>
</dbReference>
<feature type="domain" description="AMIN-like" evidence="2">
    <location>
        <begin position="128"/>
        <end position="252"/>
    </location>
</feature>
<dbReference type="AlphaFoldDB" id="A0A2T0YSE2"/>
<sequence>MRHPNRSHITALGAATLLLLASCGSPEEDQDAAPAEDSAATDTTEATEDAPESPEAEAPEESEESGDSEDPESSEDPAETQTEQPTDSETSPAPEDQDDDAASADFHTGAQESEGFPGEFTVGDEPNQLVDIRSGVHEGFDRVVFEFSGDGVPSWRGEYTDAAAELGRGEPIEIAGEHLLEINVNGPTGGTESSEELPSGEYYERDRGGAFEEIFIQGPFEAHSQYLIGLDQELPFQIQQLEDPTRIVVDLATDQ</sequence>
<name>A0A2T0YSE2_9MICC</name>
<dbReference type="EMBL" id="PVTY01000002">
    <property type="protein sequence ID" value="PRZ18557.1"/>
    <property type="molecule type" value="Genomic_DNA"/>
</dbReference>
<dbReference type="InterPro" id="IPR056303">
    <property type="entry name" value="AMIN-like"/>
</dbReference>
<feature type="compositionally biased region" description="Acidic residues" evidence="1">
    <location>
        <begin position="45"/>
        <end position="78"/>
    </location>
</feature>
<evidence type="ECO:0000313" key="4">
    <source>
        <dbReference type="Proteomes" id="UP000238217"/>
    </source>
</evidence>
<comment type="caution">
    <text evidence="3">The sequence shown here is derived from an EMBL/GenBank/DDBJ whole genome shotgun (WGS) entry which is preliminary data.</text>
</comment>
<feature type="compositionally biased region" description="Low complexity" evidence="1">
    <location>
        <begin position="32"/>
        <end position="44"/>
    </location>
</feature>
<evidence type="ECO:0000313" key="3">
    <source>
        <dbReference type="EMBL" id="PRZ18557.1"/>
    </source>
</evidence>
<keyword evidence="4" id="KW-1185">Reference proteome</keyword>
<protein>
    <recommendedName>
        <fullName evidence="2">AMIN-like domain-containing protein</fullName>
    </recommendedName>
</protein>
<evidence type="ECO:0000256" key="1">
    <source>
        <dbReference type="SAM" id="MobiDB-lite"/>
    </source>
</evidence>
<evidence type="ECO:0000259" key="2">
    <source>
        <dbReference type="Pfam" id="PF24837"/>
    </source>
</evidence>
<feature type="compositionally biased region" description="Polar residues" evidence="1">
    <location>
        <begin position="81"/>
        <end position="91"/>
    </location>
</feature>
<gene>
    <name evidence="3" type="ORF">BCL67_102224</name>
</gene>
<accession>A0A2T0YSE2</accession>
<reference evidence="3 4" key="1">
    <citation type="submission" date="2018-03" db="EMBL/GenBank/DDBJ databases">
        <title>Comparative analysis of microorganisms from saline springs in Andes Mountain Range, Colombia.</title>
        <authorList>
            <person name="Rubin E."/>
        </authorList>
    </citation>
    <scope>NUCLEOTIDE SEQUENCE [LARGE SCALE GENOMIC DNA]</scope>
    <source>
        <strain evidence="3 4">CG 35</strain>
    </source>
</reference>